<feature type="transmembrane region" description="Helical" evidence="1">
    <location>
        <begin position="279"/>
        <end position="298"/>
    </location>
</feature>
<feature type="transmembrane region" description="Helical" evidence="1">
    <location>
        <begin position="255"/>
        <end position="272"/>
    </location>
</feature>
<feature type="transmembrane region" description="Helical" evidence="1">
    <location>
        <begin position="147"/>
        <end position="168"/>
    </location>
</feature>
<evidence type="ECO:0000313" key="2">
    <source>
        <dbReference type="EMBL" id="BAH51853.1"/>
    </source>
</evidence>
<keyword evidence="1" id="KW-0812">Transmembrane</keyword>
<dbReference type="STRING" id="632772.ROP_36060"/>
<proteinExistence type="predicted"/>
<sequence length="414" mass="41707">MLAAFALRESEVLDHTIAAKDGLSGVLVTPQWAGTIAAVVAVVVLTVLLRLRSGIGAAATALVGAAAIGLPAVVAVATEPALTLNAVGAGLMLGVAAYPAAGRRVPLIALALGVLAATVFFGVARLWRVPAQRWSVTLPGDPFYVPATVPLPLLAGAVIVLGGVALVTRPDERGAGVRPAIVGVGLPVVFLLLYTVLGTTESGPVSWTVAVGLAAAATLGGAWLLPASEWRVLLVGLAVAAATVGHVHYLPGAWWWVLGGLIALVAGVMVGWRYPMAAVGMVLLVLVVATGLLPDGGIFDAVTITAYTLVLPGALGLSVASVLSPTPADAPVVVSTAMVPLTMTFFAVSAPLAVADYGWSNGYPTSESGPVVTVVSPLPLGIVVATVTAVLATLALARRSDPGRVRVLVRHGGR</sequence>
<dbReference type="EMBL" id="AP011115">
    <property type="protein sequence ID" value="BAH51853.1"/>
    <property type="molecule type" value="Genomic_DNA"/>
</dbReference>
<feature type="transmembrane region" description="Helical" evidence="1">
    <location>
        <begin position="232"/>
        <end position="249"/>
    </location>
</feature>
<keyword evidence="1" id="KW-0472">Membrane</keyword>
<dbReference type="KEGG" id="rop:ROP_36060"/>
<protein>
    <submittedName>
        <fullName evidence="2">Hypothetical membrane protein</fullName>
    </submittedName>
</protein>
<feature type="transmembrane region" description="Helical" evidence="1">
    <location>
        <begin position="205"/>
        <end position="225"/>
    </location>
</feature>
<feature type="transmembrane region" description="Helical" evidence="1">
    <location>
        <begin position="180"/>
        <end position="199"/>
    </location>
</feature>
<organism evidence="2 3">
    <name type="scientific">Rhodococcus opacus (strain B4)</name>
    <dbReference type="NCBI Taxonomy" id="632772"/>
    <lineage>
        <taxon>Bacteria</taxon>
        <taxon>Bacillati</taxon>
        <taxon>Actinomycetota</taxon>
        <taxon>Actinomycetes</taxon>
        <taxon>Mycobacteriales</taxon>
        <taxon>Nocardiaceae</taxon>
        <taxon>Rhodococcus</taxon>
    </lineage>
</organism>
<name>C1B850_RHOOB</name>
<feature type="transmembrane region" description="Helical" evidence="1">
    <location>
        <begin position="82"/>
        <end position="100"/>
    </location>
</feature>
<reference evidence="2 3" key="1">
    <citation type="submission" date="2009-03" db="EMBL/GenBank/DDBJ databases">
        <title>Comparison of the complete genome sequences of Rhodococcus erythropolis PR4 and Rhodococcus opacus B4.</title>
        <authorList>
            <person name="Takarada H."/>
            <person name="Sekine M."/>
            <person name="Hosoyama A."/>
            <person name="Yamada R."/>
            <person name="Fujisawa T."/>
            <person name="Omata S."/>
            <person name="Shimizu A."/>
            <person name="Tsukatani N."/>
            <person name="Tanikawa S."/>
            <person name="Fujita N."/>
            <person name="Harayama S."/>
        </authorList>
    </citation>
    <scope>NUCLEOTIDE SEQUENCE [LARGE SCALE GENOMIC DNA]</scope>
    <source>
        <strain evidence="2 3">B4</strain>
    </source>
</reference>
<feature type="transmembrane region" description="Helical" evidence="1">
    <location>
        <begin position="330"/>
        <end position="354"/>
    </location>
</feature>
<dbReference type="AlphaFoldDB" id="C1B850"/>
<dbReference type="Proteomes" id="UP000002212">
    <property type="component" value="Chromosome"/>
</dbReference>
<gene>
    <name evidence="2" type="ordered locus">ROP_36060</name>
</gene>
<feature type="transmembrane region" description="Helical" evidence="1">
    <location>
        <begin position="32"/>
        <end position="49"/>
    </location>
</feature>
<dbReference type="HOGENOM" id="CLU_647014_0_0_11"/>
<evidence type="ECO:0000313" key="3">
    <source>
        <dbReference type="Proteomes" id="UP000002212"/>
    </source>
</evidence>
<dbReference type="PATRIC" id="fig|632772.20.peg.3785"/>
<feature type="transmembrane region" description="Helical" evidence="1">
    <location>
        <begin position="374"/>
        <end position="397"/>
    </location>
</feature>
<keyword evidence="1" id="KW-1133">Transmembrane helix</keyword>
<feature type="transmembrane region" description="Helical" evidence="1">
    <location>
        <begin position="304"/>
        <end position="323"/>
    </location>
</feature>
<evidence type="ECO:0000256" key="1">
    <source>
        <dbReference type="SAM" id="Phobius"/>
    </source>
</evidence>
<feature type="transmembrane region" description="Helical" evidence="1">
    <location>
        <begin position="107"/>
        <end position="127"/>
    </location>
</feature>
<feature type="transmembrane region" description="Helical" evidence="1">
    <location>
        <begin position="56"/>
        <end position="76"/>
    </location>
</feature>
<accession>C1B850</accession>